<reference evidence="2" key="1">
    <citation type="submission" date="2023-07" db="EMBL/GenBank/DDBJ databases">
        <title>Sorghum-associated microbial communities from plants grown in Nebraska, USA.</title>
        <authorList>
            <person name="Schachtman D."/>
        </authorList>
    </citation>
    <scope>NUCLEOTIDE SEQUENCE</scope>
    <source>
        <strain evidence="2">1457</strain>
    </source>
</reference>
<comment type="caution">
    <text evidence="2">The sequence shown here is derived from an EMBL/GenBank/DDBJ whole genome shotgun (WGS) entry which is preliminary data.</text>
</comment>
<protein>
    <submittedName>
        <fullName evidence="2">Uncharacterized protein</fullName>
    </submittedName>
</protein>
<proteinExistence type="predicted"/>
<evidence type="ECO:0000313" key="2">
    <source>
        <dbReference type="EMBL" id="MDR6705346.1"/>
    </source>
</evidence>
<gene>
    <name evidence="2" type="ORF">J2W61_005221</name>
</gene>
<accession>A0AAW8M2A6</accession>
<dbReference type="RefSeq" id="WP_129565569.1">
    <property type="nucleotide sequence ID" value="NZ_JAGIPM010000010.1"/>
</dbReference>
<feature type="region of interest" description="Disordered" evidence="1">
    <location>
        <begin position="109"/>
        <end position="156"/>
    </location>
</feature>
<organism evidence="2 3">
    <name type="scientific">Agrobacterium tumefaciens</name>
    <dbReference type="NCBI Taxonomy" id="358"/>
    <lineage>
        <taxon>Bacteria</taxon>
        <taxon>Pseudomonadati</taxon>
        <taxon>Pseudomonadota</taxon>
        <taxon>Alphaproteobacteria</taxon>
        <taxon>Hyphomicrobiales</taxon>
        <taxon>Rhizobiaceae</taxon>
        <taxon>Rhizobium/Agrobacterium group</taxon>
        <taxon>Agrobacterium</taxon>
        <taxon>Agrobacterium tumefaciens complex</taxon>
    </lineage>
</organism>
<sequence length="156" mass="17204">MRDNVDAADVYAPFSLEETETGRVTSSIFEDQKELLNTVERDGIPEYLKSYQKAQAAALLSHSASACFSCKSCARVRACAPASGVRSVPRKMTSIFKLLANRLRRLGRKTPSEFGDMPAATNEPSGYGTAIAIARRGATPPESDTETLHQWKRRHR</sequence>
<evidence type="ECO:0000313" key="3">
    <source>
        <dbReference type="Proteomes" id="UP001265315"/>
    </source>
</evidence>
<dbReference type="EMBL" id="JAVDSW010000009">
    <property type="protein sequence ID" value="MDR6705346.1"/>
    <property type="molecule type" value="Genomic_DNA"/>
</dbReference>
<name>A0AAW8M2A6_AGRTU</name>
<dbReference type="AlphaFoldDB" id="A0AAW8M2A6"/>
<dbReference type="Proteomes" id="UP001265315">
    <property type="component" value="Unassembled WGS sequence"/>
</dbReference>
<evidence type="ECO:0000256" key="1">
    <source>
        <dbReference type="SAM" id="MobiDB-lite"/>
    </source>
</evidence>